<evidence type="ECO:0008006" key="13">
    <source>
        <dbReference type="Google" id="ProtNLM"/>
    </source>
</evidence>
<keyword evidence="1" id="KW-1003">Cell membrane</keyword>
<evidence type="ECO:0000256" key="1">
    <source>
        <dbReference type="ARBA" id="ARBA00022475"/>
    </source>
</evidence>
<evidence type="ECO:0000256" key="5">
    <source>
        <dbReference type="ARBA" id="ARBA00023136"/>
    </source>
</evidence>
<dbReference type="RefSeq" id="WP_188900274.1">
    <property type="nucleotide sequence ID" value="NZ_BMOM01000001.1"/>
</dbReference>
<dbReference type="EMBL" id="BMOM01000001">
    <property type="protein sequence ID" value="GGL96612.1"/>
    <property type="molecule type" value="Genomic_DNA"/>
</dbReference>
<keyword evidence="7" id="KW-0594">Phospholipid biosynthesis</keyword>
<dbReference type="InterPro" id="IPR033175">
    <property type="entry name" value="PSD-A"/>
</dbReference>
<dbReference type="Pfam" id="PF02666">
    <property type="entry name" value="PS_Dcarbxylase"/>
    <property type="match status" value="1"/>
</dbReference>
<comment type="caution">
    <text evidence="11">The sequence shown here is derived from an EMBL/GenBank/DDBJ whole genome shotgun (WGS) entry which is preliminary data.</text>
</comment>
<name>A0ABQ2GI63_9DEIO</name>
<accession>A0ABQ2GI63</accession>
<keyword evidence="2" id="KW-0444">Lipid biosynthesis</keyword>
<dbReference type="InterPro" id="IPR003817">
    <property type="entry name" value="PS_Dcarbxylase"/>
</dbReference>
<keyword evidence="6" id="KW-0865">Zymogen</keyword>
<keyword evidence="3" id="KW-0210">Decarboxylase</keyword>
<evidence type="ECO:0000313" key="12">
    <source>
        <dbReference type="Proteomes" id="UP000661918"/>
    </source>
</evidence>
<evidence type="ECO:0000256" key="3">
    <source>
        <dbReference type="ARBA" id="ARBA00022793"/>
    </source>
</evidence>
<keyword evidence="9" id="KW-1208">Phospholipid metabolism</keyword>
<gene>
    <name evidence="11" type="ORF">GCM10010841_01250</name>
</gene>
<keyword evidence="8" id="KW-0456">Lyase</keyword>
<protein>
    <recommendedName>
        <fullName evidence="13">Phosphatidylserine decarboxylase</fullName>
    </recommendedName>
</protein>
<evidence type="ECO:0000256" key="7">
    <source>
        <dbReference type="ARBA" id="ARBA00023209"/>
    </source>
</evidence>
<reference evidence="12" key="1">
    <citation type="journal article" date="2019" name="Int. J. Syst. Evol. Microbiol.">
        <title>The Global Catalogue of Microorganisms (GCM) 10K type strain sequencing project: providing services to taxonomists for standard genome sequencing and annotation.</title>
        <authorList>
            <consortium name="The Broad Institute Genomics Platform"/>
            <consortium name="The Broad Institute Genome Sequencing Center for Infectious Disease"/>
            <person name="Wu L."/>
            <person name="Ma J."/>
        </authorList>
    </citation>
    <scope>NUCLEOTIDE SEQUENCE [LARGE SCALE GENOMIC DNA]</scope>
    <source>
        <strain evidence="12">JCM 15443</strain>
    </source>
</reference>
<evidence type="ECO:0000256" key="9">
    <source>
        <dbReference type="ARBA" id="ARBA00023264"/>
    </source>
</evidence>
<evidence type="ECO:0000256" key="4">
    <source>
        <dbReference type="ARBA" id="ARBA00023098"/>
    </source>
</evidence>
<sequence length="228" mass="23692">MRLRRVLPLLALASAALYLRNVYRFRDPVRVPPAGAAVLSPADGVVSFVRRIENGQVEIEALNTQVAARDLLGTGPGADAAQDDGWLVGIFVGPLDVHYTYQPVDGEVAQVQHRGSRSNVALLGPAQALTLLAGRPADVLGTRGLLENERLSMVTDSALGSVGVTLVAPGAGLQATSYLRQGDGGRAGHKSAFLAEGGVVLLHLPAALTPQVSVGERVLGAQTVVARS</sequence>
<keyword evidence="12" id="KW-1185">Reference proteome</keyword>
<dbReference type="Proteomes" id="UP000661918">
    <property type="component" value="Unassembled WGS sequence"/>
</dbReference>
<keyword evidence="4" id="KW-0443">Lipid metabolism</keyword>
<evidence type="ECO:0000256" key="8">
    <source>
        <dbReference type="ARBA" id="ARBA00023239"/>
    </source>
</evidence>
<keyword evidence="5" id="KW-0472">Membrane</keyword>
<evidence type="ECO:0000256" key="2">
    <source>
        <dbReference type="ARBA" id="ARBA00022516"/>
    </source>
</evidence>
<dbReference type="PANTHER" id="PTHR35809">
    <property type="entry name" value="ARCHAETIDYLSERINE DECARBOXYLASE PROENZYME-RELATED"/>
    <property type="match status" value="1"/>
</dbReference>
<evidence type="ECO:0000256" key="10">
    <source>
        <dbReference type="ARBA" id="ARBA00023317"/>
    </source>
</evidence>
<organism evidence="11 12">
    <name type="scientific">Deinococcus aerophilus</name>
    <dbReference type="NCBI Taxonomy" id="522488"/>
    <lineage>
        <taxon>Bacteria</taxon>
        <taxon>Thermotogati</taxon>
        <taxon>Deinococcota</taxon>
        <taxon>Deinococci</taxon>
        <taxon>Deinococcales</taxon>
        <taxon>Deinococcaceae</taxon>
        <taxon>Deinococcus</taxon>
    </lineage>
</organism>
<dbReference type="PANTHER" id="PTHR35809:SF1">
    <property type="entry name" value="ARCHAETIDYLSERINE DECARBOXYLASE PROENZYME-RELATED"/>
    <property type="match status" value="1"/>
</dbReference>
<evidence type="ECO:0000313" key="11">
    <source>
        <dbReference type="EMBL" id="GGL96612.1"/>
    </source>
</evidence>
<proteinExistence type="predicted"/>
<evidence type="ECO:0000256" key="6">
    <source>
        <dbReference type="ARBA" id="ARBA00023145"/>
    </source>
</evidence>
<keyword evidence="10" id="KW-0670">Pyruvate</keyword>